<dbReference type="InterPro" id="IPR000504">
    <property type="entry name" value="RRM_dom"/>
</dbReference>
<dbReference type="Gene3D" id="3.30.70.330">
    <property type="match status" value="1"/>
</dbReference>
<gene>
    <name evidence="5" type="ORF">CPEL01642_LOCUS9960</name>
</gene>
<feature type="domain" description="RRM" evidence="4">
    <location>
        <begin position="55"/>
        <end position="132"/>
    </location>
</feature>
<dbReference type="PANTHER" id="PTHR48024:SF56">
    <property type="entry name" value="HETEROGENEOUS NUCLEAR RIBONUCLEOPROTEIN A0"/>
    <property type="match status" value="1"/>
</dbReference>
<dbReference type="GO" id="GO:0003723">
    <property type="term" value="F:RNA binding"/>
    <property type="evidence" value="ECO:0007669"/>
    <property type="project" value="UniProtKB-UniRule"/>
</dbReference>
<evidence type="ECO:0000313" key="5">
    <source>
        <dbReference type="EMBL" id="CAD8606625.1"/>
    </source>
</evidence>
<evidence type="ECO:0000256" key="1">
    <source>
        <dbReference type="ARBA" id="ARBA00022884"/>
    </source>
</evidence>
<evidence type="ECO:0000259" key="4">
    <source>
        <dbReference type="PROSITE" id="PS50102"/>
    </source>
</evidence>
<organism evidence="5">
    <name type="scientific">Coccolithus braarudii</name>
    <dbReference type="NCBI Taxonomy" id="221442"/>
    <lineage>
        <taxon>Eukaryota</taxon>
        <taxon>Haptista</taxon>
        <taxon>Haptophyta</taxon>
        <taxon>Prymnesiophyceae</taxon>
        <taxon>Coccolithales</taxon>
        <taxon>Coccolithaceae</taxon>
        <taxon>Coccolithus</taxon>
    </lineage>
</organism>
<sequence length="144" mass="15578">MLRSVLRVRSCSSLGRASLCPLVVPSVPPAALPVWRMLSQPLSNGSSRPEDDEGRRLYVGNLPWNMSADDVAYEFETSGEIVNAHLPRDQEGRSRGFAFVTFSSADEANAACDEWNGRSLGGRQIKVRLASPRGTPPPPRGGGE</sequence>
<dbReference type="EMBL" id="HBEY01020765">
    <property type="protein sequence ID" value="CAD8606625.1"/>
    <property type="molecule type" value="Transcribed_RNA"/>
</dbReference>
<dbReference type="Pfam" id="PF00076">
    <property type="entry name" value="RRM_1"/>
    <property type="match status" value="1"/>
</dbReference>
<dbReference type="SMART" id="SM00360">
    <property type="entry name" value="RRM"/>
    <property type="match status" value="1"/>
</dbReference>
<dbReference type="InterPro" id="IPR035979">
    <property type="entry name" value="RBD_domain_sf"/>
</dbReference>
<dbReference type="PROSITE" id="PS50102">
    <property type="entry name" value="RRM"/>
    <property type="match status" value="1"/>
</dbReference>
<evidence type="ECO:0000256" key="2">
    <source>
        <dbReference type="PROSITE-ProRule" id="PRU00176"/>
    </source>
</evidence>
<protein>
    <recommendedName>
        <fullName evidence="4">RRM domain-containing protein</fullName>
    </recommendedName>
</protein>
<dbReference type="PANTHER" id="PTHR48024">
    <property type="entry name" value="GEO13361P1-RELATED"/>
    <property type="match status" value="1"/>
</dbReference>
<dbReference type="InterPro" id="IPR012677">
    <property type="entry name" value="Nucleotide-bd_a/b_plait_sf"/>
</dbReference>
<proteinExistence type="predicted"/>
<keyword evidence="1 2" id="KW-0694">RNA-binding</keyword>
<feature type="region of interest" description="Disordered" evidence="3">
    <location>
        <begin position="123"/>
        <end position="144"/>
    </location>
</feature>
<dbReference type="InterPro" id="IPR050886">
    <property type="entry name" value="RNA-binding_reg"/>
</dbReference>
<accession>A0A7S0LA10</accession>
<reference evidence="5" key="1">
    <citation type="submission" date="2021-01" db="EMBL/GenBank/DDBJ databases">
        <authorList>
            <person name="Corre E."/>
            <person name="Pelletier E."/>
            <person name="Niang G."/>
            <person name="Scheremetjew M."/>
            <person name="Finn R."/>
            <person name="Kale V."/>
            <person name="Holt S."/>
            <person name="Cochrane G."/>
            <person name="Meng A."/>
            <person name="Brown T."/>
            <person name="Cohen L."/>
        </authorList>
    </citation>
    <scope>NUCLEOTIDE SEQUENCE</scope>
    <source>
        <strain evidence="5">PLY182g</strain>
    </source>
</reference>
<evidence type="ECO:0000256" key="3">
    <source>
        <dbReference type="SAM" id="MobiDB-lite"/>
    </source>
</evidence>
<name>A0A7S0LA10_9EUKA</name>
<feature type="compositionally biased region" description="Pro residues" evidence="3">
    <location>
        <begin position="134"/>
        <end position="144"/>
    </location>
</feature>
<dbReference type="SUPFAM" id="SSF54928">
    <property type="entry name" value="RNA-binding domain, RBD"/>
    <property type="match status" value="1"/>
</dbReference>
<dbReference type="AlphaFoldDB" id="A0A7S0LA10"/>